<reference evidence="3 4" key="1">
    <citation type="journal article" date="2017" name="Nat. Ecol. Evol.">
        <title>Scallop genome provides insights into evolution of bilaterian karyotype and development.</title>
        <authorList>
            <person name="Wang S."/>
            <person name="Zhang J."/>
            <person name="Jiao W."/>
            <person name="Li J."/>
            <person name="Xun X."/>
            <person name="Sun Y."/>
            <person name="Guo X."/>
            <person name="Huan P."/>
            <person name="Dong B."/>
            <person name="Zhang L."/>
            <person name="Hu X."/>
            <person name="Sun X."/>
            <person name="Wang J."/>
            <person name="Zhao C."/>
            <person name="Wang Y."/>
            <person name="Wang D."/>
            <person name="Huang X."/>
            <person name="Wang R."/>
            <person name="Lv J."/>
            <person name="Li Y."/>
            <person name="Zhang Z."/>
            <person name="Liu B."/>
            <person name="Lu W."/>
            <person name="Hui Y."/>
            <person name="Liang J."/>
            <person name="Zhou Z."/>
            <person name="Hou R."/>
            <person name="Li X."/>
            <person name="Liu Y."/>
            <person name="Li H."/>
            <person name="Ning X."/>
            <person name="Lin Y."/>
            <person name="Zhao L."/>
            <person name="Xing Q."/>
            <person name="Dou J."/>
            <person name="Li Y."/>
            <person name="Mao J."/>
            <person name="Guo H."/>
            <person name="Dou H."/>
            <person name="Li T."/>
            <person name="Mu C."/>
            <person name="Jiang W."/>
            <person name="Fu Q."/>
            <person name="Fu X."/>
            <person name="Miao Y."/>
            <person name="Liu J."/>
            <person name="Yu Q."/>
            <person name="Li R."/>
            <person name="Liao H."/>
            <person name="Li X."/>
            <person name="Kong Y."/>
            <person name="Jiang Z."/>
            <person name="Chourrout D."/>
            <person name="Li R."/>
            <person name="Bao Z."/>
        </authorList>
    </citation>
    <scope>NUCLEOTIDE SEQUENCE [LARGE SCALE GENOMIC DNA]</scope>
    <source>
        <strain evidence="3 4">PY_sf001</strain>
    </source>
</reference>
<dbReference type="OrthoDB" id="10050218at2759"/>
<dbReference type="PANTHER" id="PTHR31807:SF37">
    <property type="entry name" value="HAUS AUGMIN-LIKE COMPLEX SUBUNIT 8"/>
    <property type="match status" value="1"/>
</dbReference>
<organism evidence="3 4">
    <name type="scientific">Mizuhopecten yessoensis</name>
    <name type="common">Japanese scallop</name>
    <name type="synonym">Patinopecten yessoensis</name>
    <dbReference type="NCBI Taxonomy" id="6573"/>
    <lineage>
        <taxon>Eukaryota</taxon>
        <taxon>Metazoa</taxon>
        <taxon>Spiralia</taxon>
        <taxon>Lophotrochozoa</taxon>
        <taxon>Mollusca</taxon>
        <taxon>Bivalvia</taxon>
        <taxon>Autobranchia</taxon>
        <taxon>Pteriomorphia</taxon>
        <taxon>Pectinida</taxon>
        <taxon>Pectinoidea</taxon>
        <taxon>Pectinidae</taxon>
        <taxon>Mizuhopecten</taxon>
    </lineage>
</organism>
<feature type="coiled-coil region" evidence="1">
    <location>
        <begin position="520"/>
        <end position="557"/>
    </location>
</feature>
<dbReference type="GO" id="GO:0007098">
    <property type="term" value="P:centrosome cycle"/>
    <property type="evidence" value="ECO:0007669"/>
    <property type="project" value="TreeGrafter"/>
</dbReference>
<proteinExistence type="predicted"/>
<feature type="region of interest" description="Disordered" evidence="2">
    <location>
        <begin position="338"/>
        <end position="408"/>
    </location>
</feature>
<dbReference type="GO" id="GO:0008017">
    <property type="term" value="F:microtubule binding"/>
    <property type="evidence" value="ECO:0007669"/>
    <property type="project" value="TreeGrafter"/>
</dbReference>
<keyword evidence="1" id="KW-0175">Coiled coil</keyword>
<dbReference type="GO" id="GO:0005880">
    <property type="term" value="C:nuclear microtubule"/>
    <property type="evidence" value="ECO:0007669"/>
    <property type="project" value="TreeGrafter"/>
</dbReference>
<feature type="compositionally biased region" description="Polar residues" evidence="2">
    <location>
        <begin position="53"/>
        <end position="67"/>
    </location>
</feature>
<keyword evidence="4" id="KW-1185">Reference proteome</keyword>
<feature type="compositionally biased region" description="Polar residues" evidence="2">
    <location>
        <begin position="395"/>
        <end position="408"/>
    </location>
</feature>
<evidence type="ECO:0000313" key="3">
    <source>
        <dbReference type="EMBL" id="OWF56173.1"/>
    </source>
</evidence>
<dbReference type="AlphaFoldDB" id="A0A210R529"/>
<sequence length="690" mass="77195">MASKRSLYRPAPQQNVVPKRNRKPLTQGRLVSSGAEGHKKTVLAGGIEENVPASRNGSQRAQESTRQQIFDTSVTPVGQEPESVTVTPRRMAPRITEHRSPAPSNPAMNLDLSDSDFDLSLQYKSPTQRIHRQRPQEVLLIDASRQTKDPFESEVDIQIGFEKSPVKIVCHSPSAIESSFRASAERNRDSRDKNVSICSSISLSEPVRDKRHKAPVVIREKANSDGLGRHLQASIDSLPLLTQIEKDLENRQNFPQPNFDDSSVSSIAGQPVQDVTGETDRDDVQSMVSDVSDVCSLDEYVIRGKKNAKLNTIKKAPTKAPPSTKKNKRIVPSRYKQAAASHSLIADKSVRQDKSGKGSKSMDVSTRPVSRHTKTKKSTAPVIVKERERPHTPDNSHMSTGAKTSTPTMDSSFFPSEIDASAIQADGSILSTGHRSHLIRTPGKDGGRKDVRADLRDIHDPFSQSILSNASVMSDMMDVSNRKQMTKPQQSKLTQGQMDLLYMRYTQWLYLYTKAKKSREEQEKREMAQLSSLHEEVEKLRKKKHDLDIRLERQKHLNLVDDQVDQQRQLLGPIVANLPKLCREYESLAHALDTTRHQIPTQGVYLPDDEDELQRKLEKELSTSEQLLGELSVMIRQPVTTVTSMSKALAAMEKGVDAQTHELKHCTEIISATQSLTIQETSLKIQEMQA</sequence>
<evidence type="ECO:0000256" key="2">
    <source>
        <dbReference type="SAM" id="MobiDB-lite"/>
    </source>
</evidence>
<dbReference type="Proteomes" id="UP000242188">
    <property type="component" value="Unassembled WGS sequence"/>
</dbReference>
<feature type="region of interest" description="Disordered" evidence="2">
    <location>
        <begin position="1"/>
        <end position="67"/>
    </location>
</feature>
<dbReference type="GO" id="GO:0005813">
    <property type="term" value="C:centrosome"/>
    <property type="evidence" value="ECO:0007669"/>
    <property type="project" value="TreeGrafter"/>
</dbReference>
<protein>
    <submittedName>
        <fullName evidence="3">HAUS augmin-like complex subunit 8</fullName>
    </submittedName>
</protein>
<accession>A0A210R529</accession>
<dbReference type="STRING" id="6573.A0A210R529"/>
<dbReference type="PANTHER" id="PTHR31807">
    <property type="entry name" value="AUGMIN FAMILY MEMBER"/>
    <property type="match status" value="1"/>
</dbReference>
<dbReference type="GO" id="GO:0005737">
    <property type="term" value="C:cytoplasm"/>
    <property type="evidence" value="ECO:0007669"/>
    <property type="project" value="TreeGrafter"/>
</dbReference>
<evidence type="ECO:0000313" key="4">
    <source>
        <dbReference type="Proteomes" id="UP000242188"/>
    </source>
</evidence>
<name>A0A210R529_MIZYE</name>
<gene>
    <name evidence="3" type="ORF">KP79_PYT21565</name>
</gene>
<dbReference type="GO" id="GO:0051225">
    <property type="term" value="P:spindle assembly"/>
    <property type="evidence" value="ECO:0007669"/>
    <property type="project" value="TreeGrafter"/>
</dbReference>
<comment type="caution">
    <text evidence="3">The sequence shown here is derived from an EMBL/GenBank/DDBJ whole genome shotgun (WGS) entry which is preliminary data.</text>
</comment>
<dbReference type="EMBL" id="NEDP02000262">
    <property type="protein sequence ID" value="OWF56173.1"/>
    <property type="molecule type" value="Genomic_DNA"/>
</dbReference>
<evidence type="ECO:0000256" key="1">
    <source>
        <dbReference type="SAM" id="Coils"/>
    </source>
</evidence>
<feature type="compositionally biased region" description="Basic and acidic residues" evidence="2">
    <location>
        <begin position="384"/>
        <end position="394"/>
    </location>
</feature>